<dbReference type="InterPro" id="IPR027417">
    <property type="entry name" value="P-loop_NTPase"/>
</dbReference>
<dbReference type="InterPro" id="IPR001609">
    <property type="entry name" value="Myosin_head_motor_dom-like"/>
</dbReference>
<gene>
    <name evidence="7" type="ORF">D623_10009110</name>
</gene>
<keyword evidence="3 5" id="KW-0518">Myosin</keyword>
<evidence type="ECO:0000256" key="2">
    <source>
        <dbReference type="ARBA" id="ARBA00022840"/>
    </source>
</evidence>
<comment type="caution">
    <text evidence="5">Lacks conserved residue(s) required for the propagation of feature annotation.</text>
</comment>
<evidence type="ECO:0000256" key="1">
    <source>
        <dbReference type="ARBA" id="ARBA00022741"/>
    </source>
</evidence>
<dbReference type="Pfam" id="PF00063">
    <property type="entry name" value="Myosin_head"/>
    <property type="match status" value="1"/>
</dbReference>
<evidence type="ECO:0000259" key="6">
    <source>
        <dbReference type="PROSITE" id="PS51456"/>
    </source>
</evidence>
<sequence>MDGWMDGWMDGYSPPTRGTSAKPGLYCGSAVLQEVLPDPTRTLCFCPQSADSSRQPATLAGQFKQSLDQLMKILTNCQPSFIRCIKPNEHKKPLVMREAGHREGQLLAGLRAARVLSFPPPGPGQCSSCHPPHRQDTG</sequence>
<dbReference type="EMBL" id="KE164200">
    <property type="protein sequence ID" value="EPQ15929.1"/>
    <property type="molecule type" value="Genomic_DNA"/>
</dbReference>
<dbReference type="GO" id="GO:0016459">
    <property type="term" value="C:myosin complex"/>
    <property type="evidence" value="ECO:0007669"/>
    <property type="project" value="UniProtKB-KW"/>
</dbReference>
<dbReference type="Gene3D" id="3.40.850.10">
    <property type="entry name" value="Kinesin motor domain"/>
    <property type="match status" value="1"/>
</dbReference>
<dbReference type="PANTHER" id="PTHR22692">
    <property type="entry name" value="MYOSIN VII, XV"/>
    <property type="match status" value="1"/>
</dbReference>
<dbReference type="Gene3D" id="1.20.58.530">
    <property type="match status" value="1"/>
</dbReference>
<proteinExistence type="inferred from homology"/>
<keyword evidence="2" id="KW-0067">ATP-binding</keyword>
<protein>
    <submittedName>
        <fullName evidence="7">Myosin-VIIb</fullName>
    </submittedName>
</protein>
<evidence type="ECO:0000256" key="5">
    <source>
        <dbReference type="PROSITE-ProRule" id="PRU00782"/>
    </source>
</evidence>
<dbReference type="SUPFAM" id="SSF52540">
    <property type="entry name" value="P-loop containing nucleoside triphosphate hydrolases"/>
    <property type="match status" value="1"/>
</dbReference>
<dbReference type="GO" id="GO:0003779">
    <property type="term" value="F:actin binding"/>
    <property type="evidence" value="ECO:0007669"/>
    <property type="project" value="UniProtKB-KW"/>
</dbReference>
<organism evidence="7 8">
    <name type="scientific">Myotis brandtii</name>
    <name type="common">Brandt's bat</name>
    <dbReference type="NCBI Taxonomy" id="109478"/>
    <lineage>
        <taxon>Eukaryota</taxon>
        <taxon>Metazoa</taxon>
        <taxon>Chordata</taxon>
        <taxon>Craniata</taxon>
        <taxon>Vertebrata</taxon>
        <taxon>Euteleostomi</taxon>
        <taxon>Mammalia</taxon>
        <taxon>Eutheria</taxon>
        <taxon>Laurasiatheria</taxon>
        <taxon>Chiroptera</taxon>
        <taxon>Yangochiroptera</taxon>
        <taxon>Vespertilionidae</taxon>
        <taxon>Myotis</taxon>
    </lineage>
</organism>
<keyword evidence="4" id="KW-0505">Motor protein</keyword>
<evidence type="ECO:0000313" key="8">
    <source>
        <dbReference type="Proteomes" id="UP000052978"/>
    </source>
</evidence>
<name>S7NEX9_MYOBR</name>
<evidence type="ECO:0000256" key="3">
    <source>
        <dbReference type="ARBA" id="ARBA00023123"/>
    </source>
</evidence>
<evidence type="ECO:0000256" key="4">
    <source>
        <dbReference type="ARBA" id="ARBA00023175"/>
    </source>
</evidence>
<dbReference type="InterPro" id="IPR051567">
    <property type="entry name" value="Unconventional_Myosin_ATPase"/>
</dbReference>
<feature type="domain" description="Myosin motor" evidence="6">
    <location>
        <begin position="1"/>
        <end position="138"/>
    </location>
</feature>
<keyword evidence="1" id="KW-0547">Nucleotide-binding</keyword>
<evidence type="ECO:0000313" key="7">
    <source>
        <dbReference type="EMBL" id="EPQ15929.1"/>
    </source>
</evidence>
<dbReference type="AlphaFoldDB" id="S7NEX9"/>
<keyword evidence="8" id="KW-1185">Reference proteome</keyword>
<comment type="similarity">
    <text evidence="5">Belongs to the TRAFAC class myosin-kinesin ATPase superfamily. Myosin family.</text>
</comment>
<dbReference type="InterPro" id="IPR036961">
    <property type="entry name" value="Kinesin_motor_dom_sf"/>
</dbReference>
<dbReference type="Proteomes" id="UP000052978">
    <property type="component" value="Unassembled WGS sequence"/>
</dbReference>
<dbReference type="PANTHER" id="PTHR22692:SF24">
    <property type="entry name" value="MYOSIN VIIB"/>
    <property type="match status" value="1"/>
</dbReference>
<keyword evidence="5" id="KW-0009">Actin-binding</keyword>
<dbReference type="GO" id="GO:0003774">
    <property type="term" value="F:cytoskeletal motor activity"/>
    <property type="evidence" value="ECO:0007669"/>
    <property type="project" value="InterPro"/>
</dbReference>
<dbReference type="GO" id="GO:0005524">
    <property type="term" value="F:ATP binding"/>
    <property type="evidence" value="ECO:0007669"/>
    <property type="project" value="UniProtKB-KW"/>
</dbReference>
<accession>S7NEX9</accession>
<dbReference type="PROSITE" id="PS51456">
    <property type="entry name" value="MYOSIN_MOTOR"/>
    <property type="match status" value="1"/>
</dbReference>
<reference evidence="7 8" key="1">
    <citation type="journal article" date="2013" name="Nat. Commun.">
        <title>Genome analysis reveals insights into physiology and longevity of the Brandt's bat Myotis brandtii.</title>
        <authorList>
            <person name="Seim I."/>
            <person name="Fang X."/>
            <person name="Xiong Z."/>
            <person name="Lobanov A.V."/>
            <person name="Huang Z."/>
            <person name="Ma S."/>
            <person name="Feng Y."/>
            <person name="Turanov A.A."/>
            <person name="Zhu Y."/>
            <person name="Lenz T.L."/>
            <person name="Gerashchenko M.V."/>
            <person name="Fan D."/>
            <person name="Hee Yim S."/>
            <person name="Yao X."/>
            <person name="Jordan D."/>
            <person name="Xiong Y."/>
            <person name="Ma Y."/>
            <person name="Lyapunov A.N."/>
            <person name="Chen G."/>
            <person name="Kulakova O.I."/>
            <person name="Sun Y."/>
            <person name="Lee S.G."/>
            <person name="Bronson R.T."/>
            <person name="Moskalev A.A."/>
            <person name="Sunyaev S.R."/>
            <person name="Zhang G."/>
            <person name="Krogh A."/>
            <person name="Wang J."/>
            <person name="Gladyshev V.N."/>
        </authorList>
    </citation>
    <scope>NUCLEOTIDE SEQUENCE [LARGE SCALE GENOMIC DNA]</scope>
</reference>